<dbReference type="InterPro" id="IPR010920">
    <property type="entry name" value="LSM_dom_sf"/>
</dbReference>
<evidence type="ECO:0000256" key="7">
    <source>
        <dbReference type="SAM" id="MobiDB-lite"/>
    </source>
</evidence>
<dbReference type="InterPro" id="IPR049278">
    <property type="entry name" value="MS_channel_C"/>
</dbReference>
<dbReference type="InterPro" id="IPR045275">
    <property type="entry name" value="MscS_archaea/bacteria_type"/>
</dbReference>
<reference evidence="12" key="1">
    <citation type="submission" date="2016-10" db="EMBL/GenBank/DDBJ databases">
        <authorList>
            <person name="de Groot N.N."/>
        </authorList>
    </citation>
    <scope>NUCLEOTIDE SEQUENCE</scope>
</reference>
<evidence type="ECO:0000256" key="6">
    <source>
        <dbReference type="ARBA" id="ARBA00023136"/>
    </source>
</evidence>
<evidence type="ECO:0000256" key="1">
    <source>
        <dbReference type="ARBA" id="ARBA00004651"/>
    </source>
</evidence>
<evidence type="ECO:0000259" key="9">
    <source>
        <dbReference type="Pfam" id="PF00924"/>
    </source>
</evidence>
<keyword evidence="3" id="KW-1003">Cell membrane</keyword>
<feature type="transmembrane region" description="Helical" evidence="8">
    <location>
        <begin position="263"/>
        <end position="282"/>
    </location>
</feature>
<dbReference type="Gene3D" id="1.10.287.1260">
    <property type="match status" value="1"/>
</dbReference>
<dbReference type="GO" id="GO:0008381">
    <property type="term" value="F:mechanosensitive monoatomic ion channel activity"/>
    <property type="evidence" value="ECO:0007669"/>
    <property type="project" value="InterPro"/>
</dbReference>
<feature type="transmembrane region" description="Helical" evidence="8">
    <location>
        <begin position="235"/>
        <end position="257"/>
    </location>
</feature>
<protein>
    <submittedName>
        <fullName evidence="12">Small-conductance mechanosensitive channel</fullName>
    </submittedName>
</protein>
<dbReference type="Pfam" id="PF21082">
    <property type="entry name" value="MS_channel_3rd"/>
    <property type="match status" value="1"/>
</dbReference>
<dbReference type="Gene3D" id="3.30.70.100">
    <property type="match status" value="1"/>
</dbReference>
<dbReference type="SUPFAM" id="SSF50182">
    <property type="entry name" value="Sm-like ribonucleoproteins"/>
    <property type="match status" value="1"/>
</dbReference>
<dbReference type="SUPFAM" id="SSF82689">
    <property type="entry name" value="Mechanosensitive channel protein MscS (YggB), C-terminal domain"/>
    <property type="match status" value="1"/>
</dbReference>
<feature type="domain" description="Mechanosensitive ion channel MscS C-terminal" evidence="10">
    <location>
        <begin position="353"/>
        <end position="435"/>
    </location>
</feature>
<evidence type="ECO:0000256" key="4">
    <source>
        <dbReference type="ARBA" id="ARBA00022692"/>
    </source>
</evidence>
<comment type="subcellular location">
    <subcellularLocation>
        <location evidence="1">Cell membrane</location>
        <topology evidence="1">Multi-pass membrane protein</topology>
    </subcellularLocation>
</comment>
<feature type="transmembrane region" description="Helical" evidence="8">
    <location>
        <begin position="192"/>
        <end position="214"/>
    </location>
</feature>
<organism evidence="12">
    <name type="scientific">hydrothermal vent metagenome</name>
    <dbReference type="NCBI Taxonomy" id="652676"/>
    <lineage>
        <taxon>unclassified sequences</taxon>
        <taxon>metagenomes</taxon>
        <taxon>ecological metagenomes</taxon>
    </lineage>
</organism>
<dbReference type="InterPro" id="IPR006685">
    <property type="entry name" value="MscS_channel_2nd"/>
</dbReference>
<evidence type="ECO:0000256" key="5">
    <source>
        <dbReference type="ARBA" id="ARBA00022989"/>
    </source>
</evidence>
<dbReference type="SUPFAM" id="SSF82861">
    <property type="entry name" value="Mechanosensitive channel protein MscS (YggB), transmembrane region"/>
    <property type="match status" value="1"/>
</dbReference>
<name>A0A1W1EE60_9ZZZZ</name>
<comment type="similarity">
    <text evidence="2">Belongs to the MscS (TC 1.A.23) family.</text>
</comment>
<proteinExistence type="inferred from homology"/>
<dbReference type="PANTHER" id="PTHR30221:SF1">
    <property type="entry name" value="SMALL-CONDUCTANCE MECHANOSENSITIVE CHANNEL"/>
    <property type="match status" value="1"/>
</dbReference>
<dbReference type="Gene3D" id="2.30.30.60">
    <property type="match status" value="1"/>
</dbReference>
<feature type="region of interest" description="Disordered" evidence="7">
    <location>
        <begin position="453"/>
        <end position="481"/>
    </location>
</feature>
<gene>
    <name evidence="12" type="ORF">MNB_SV-5-1824</name>
</gene>
<dbReference type="GO" id="GO:0005886">
    <property type="term" value="C:plasma membrane"/>
    <property type="evidence" value="ECO:0007669"/>
    <property type="project" value="UniProtKB-SubCell"/>
</dbReference>
<evidence type="ECO:0000256" key="3">
    <source>
        <dbReference type="ARBA" id="ARBA00022475"/>
    </source>
</evidence>
<sequence>MKKQFKLLIMVLTIVLSVSQVYAAEETGKVHSVTTENVNIPLDQFTLKLGAMTADELFVEADAWLKLLQADAAKVYDKKIDVKIENEKILKLKEQNATDSNIEKDNKIKDNFLIELNDLRSIRKDKEDKLSAILTEINERIGLDEKGLEKEEVKPYRRYLKSVSGISDEITDPETFIKSATAWMFSKDGGKLWLINFLEFMAILFFAYLISKILSNGVNKAFEMSNNKSQLLKDFIVNIVSKMVMLIGVLMGLSILGVNMGPVLAFVGAAGFVVAFALQNTLSNFASGLMLMLYRPFDIDDVVDVAGVIGTVKSMTLVTTSVMTADNRLMIIPNNTIWGNIITNVTHSDKRRVDLTVGIGYNESIEKAQKVLEDILSNHPLILKDPEPAVKVHELADSSVNFIVRPWTLTADYWTVYWEITRRIKVRFDEENISIPFPQRDIHIISSVDAEPQNQKKRAFTKKKAEQVDVNEMESGDEDNN</sequence>
<dbReference type="Pfam" id="PF00924">
    <property type="entry name" value="MS_channel_2nd"/>
    <property type="match status" value="1"/>
</dbReference>
<evidence type="ECO:0000256" key="2">
    <source>
        <dbReference type="ARBA" id="ARBA00008017"/>
    </source>
</evidence>
<dbReference type="InterPro" id="IPR023408">
    <property type="entry name" value="MscS_beta-dom_sf"/>
</dbReference>
<keyword evidence="4 8" id="KW-0812">Transmembrane</keyword>
<dbReference type="InterPro" id="IPR011014">
    <property type="entry name" value="MscS_channel_TM-2"/>
</dbReference>
<dbReference type="AlphaFoldDB" id="A0A1W1EE60"/>
<dbReference type="Pfam" id="PF21088">
    <property type="entry name" value="MS_channel_1st"/>
    <property type="match status" value="1"/>
</dbReference>
<feature type="compositionally biased region" description="Acidic residues" evidence="7">
    <location>
        <begin position="469"/>
        <end position="481"/>
    </location>
</feature>
<dbReference type="EMBL" id="FPKX01000044">
    <property type="protein sequence ID" value="SFZ98311.1"/>
    <property type="molecule type" value="Genomic_DNA"/>
</dbReference>
<feature type="domain" description="Mechanosensitive ion channel transmembrane helices 2/3" evidence="11">
    <location>
        <begin position="244"/>
        <end position="279"/>
    </location>
</feature>
<dbReference type="InterPro" id="IPR049142">
    <property type="entry name" value="MS_channel_1st"/>
</dbReference>
<dbReference type="InterPro" id="IPR011066">
    <property type="entry name" value="MscS_channel_C_sf"/>
</dbReference>
<keyword evidence="6 8" id="KW-0472">Membrane</keyword>
<feature type="domain" description="Mechanosensitive ion channel MscS" evidence="9">
    <location>
        <begin position="280"/>
        <end position="347"/>
    </location>
</feature>
<evidence type="ECO:0000313" key="12">
    <source>
        <dbReference type="EMBL" id="SFZ98311.1"/>
    </source>
</evidence>
<evidence type="ECO:0000256" key="8">
    <source>
        <dbReference type="SAM" id="Phobius"/>
    </source>
</evidence>
<evidence type="ECO:0000259" key="11">
    <source>
        <dbReference type="Pfam" id="PF21088"/>
    </source>
</evidence>
<keyword evidence="5 8" id="KW-1133">Transmembrane helix</keyword>
<evidence type="ECO:0000259" key="10">
    <source>
        <dbReference type="Pfam" id="PF21082"/>
    </source>
</evidence>
<accession>A0A1W1EE60</accession>
<dbReference type="PANTHER" id="PTHR30221">
    <property type="entry name" value="SMALL-CONDUCTANCE MECHANOSENSITIVE CHANNEL"/>
    <property type="match status" value="1"/>
</dbReference>